<sequence>MGGSGRLLFGSLHQAQAGHKGGTCRWGGGRLGTMETQRDSPSLGRWSLLLLLLGLVITPATPQTLSYEEAVLRAVDGFNQRSSEKNLYRLLQQDLQPEGDGDPNTPKPVSFKVKETVCPKTTQRPLEQCDFKDNGLVKQCEGTVILDQNRGYFDINCDAILQVSKLGQLGELIQRGGQKIGEKIQNIGQRIRDFFSNLRPRQEA</sequence>
<proteinExistence type="inferred from homology"/>
<keyword evidence="5" id="KW-0732">Signal</keyword>
<protein>
    <submittedName>
        <fullName evidence="10">Cathelicidin antimicrobial peptide</fullName>
    </submittedName>
</protein>
<evidence type="ECO:0000313" key="9">
    <source>
        <dbReference type="Proteomes" id="UP001652583"/>
    </source>
</evidence>
<keyword evidence="9" id="KW-1185">Reference proteome</keyword>
<dbReference type="Pfam" id="PF12153">
    <property type="entry name" value="CAP18_C"/>
    <property type="match status" value="1"/>
</dbReference>
<dbReference type="InterPro" id="IPR001894">
    <property type="entry name" value="Cathelicidin-like"/>
</dbReference>
<evidence type="ECO:0000256" key="3">
    <source>
        <dbReference type="ARBA" id="ARBA00022525"/>
    </source>
</evidence>
<dbReference type="InterPro" id="IPR018216">
    <property type="entry name" value="Cathelicidin_CS"/>
</dbReference>
<dbReference type="GO" id="GO:0001530">
    <property type="term" value="F:lipopolysaccharide binding"/>
    <property type="evidence" value="ECO:0007669"/>
    <property type="project" value="TreeGrafter"/>
</dbReference>
<feature type="domain" description="Cathelicidin antimicrobial peptide C-terminal" evidence="8">
    <location>
        <begin position="170"/>
        <end position="197"/>
    </location>
</feature>
<evidence type="ECO:0000256" key="1">
    <source>
        <dbReference type="ARBA" id="ARBA00004613"/>
    </source>
</evidence>
<evidence type="ECO:0000256" key="5">
    <source>
        <dbReference type="ARBA" id="ARBA00022729"/>
    </source>
</evidence>
<dbReference type="GO" id="GO:0005615">
    <property type="term" value="C:extracellular space"/>
    <property type="evidence" value="ECO:0007669"/>
    <property type="project" value="TreeGrafter"/>
</dbReference>
<name>A0A6J1XPG6_ACIJB</name>
<keyword evidence="4" id="KW-0929">Antimicrobial</keyword>
<evidence type="ECO:0000256" key="6">
    <source>
        <dbReference type="ARBA" id="ARBA00023022"/>
    </source>
</evidence>
<organism evidence="9 10">
    <name type="scientific">Acinonyx jubatus</name>
    <name type="common">Cheetah</name>
    <dbReference type="NCBI Taxonomy" id="32536"/>
    <lineage>
        <taxon>Eukaryota</taxon>
        <taxon>Metazoa</taxon>
        <taxon>Chordata</taxon>
        <taxon>Craniata</taxon>
        <taxon>Vertebrata</taxon>
        <taxon>Euteleostomi</taxon>
        <taxon>Mammalia</taxon>
        <taxon>Eutheria</taxon>
        <taxon>Laurasiatheria</taxon>
        <taxon>Carnivora</taxon>
        <taxon>Feliformia</taxon>
        <taxon>Felidae</taxon>
        <taxon>Felinae</taxon>
        <taxon>Acinonyx</taxon>
    </lineage>
</organism>
<dbReference type="AlphaFoldDB" id="A0A6J1XPG6"/>
<evidence type="ECO:0000256" key="2">
    <source>
        <dbReference type="ARBA" id="ARBA00005320"/>
    </source>
</evidence>
<dbReference type="PANTHER" id="PTHR10206:SF2">
    <property type="entry name" value="CATHELICIDIN ANTIMICROBIAL PEPTIDE"/>
    <property type="match status" value="1"/>
</dbReference>
<dbReference type="SUPFAM" id="SSF54403">
    <property type="entry name" value="Cystatin/monellin"/>
    <property type="match status" value="1"/>
</dbReference>
<dbReference type="GO" id="GO:0045087">
    <property type="term" value="P:innate immune response"/>
    <property type="evidence" value="ECO:0007669"/>
    <property type="project" value="TreeGrafter"/>
</dbReference>
<dbReference type="Pfam" id="PF00666">
    <property type="entry name" value="Cathelicidins"/>
    <property type="match status" value="1"/>
</dbReference>
<dbReference type="GO" id="GO:0050830">
    <property type="term" value="P:defense response to Gram-positive bacterium"/>
    <property type="evidence" value="ECO:0007669"/>
    <property type="project" value="TreeGrafter"/>
</dbReference>
<gene>
    <name evidence="10" type="primary">CAMP</name>
</gene>
<dbReference type="GO" id="GO:0050829">
    <property type="term" value="P:defense response to Gram-negative bacterium"/>
    <property type="evidence" value="ECO:0007669"/>
    <property type="project" value="TreeGrafter"/>
</dbReference>
<evidence type="ECO:0000313" key="10">
    <source>
        <dbReference type="RefSeq" id="XP_026894417.2"/>
    </source>
</evidence>
<evidence type="ECO:0000256" key="7">
    <source>
        <dbReference type="ARBA" id="ARBA00023157"/>
    </source>
</evidence>
<dbReference type="InterPro" id="IPR046350">
    <property type="entry name" value="Cystatin_sf"/>
</dbReference>
<accession>A0A6J1XPG6</accession>
<reference evidence="10" key="1">
    <citation type="submission" date="2025-08" db="UniProtKB">
        <authorList>
            <consortium name="RefSeq"/>
        </authorList>
    </citation>
    <scope>IDENTIFICATION</scope>
    <source>
        <tissue evidence="10">Blood</tissue>
    </source>
</reference>
<dbReference type="Gene3D" id="3.10.450.10">
    <property type="match status" value="1"/>
</dbReference>
<dbReference type="PROSITE" id="PS00946">
    <property type="entry name" value="CATHELICIDINS_1"/>
    <property type="match status" value="1"/>
</dbReference>
<dbReference type="GO" id="GO:0061844">
    <property type="term" value="P:antimicrobial humoral immune response mediated by antimicrobial peptide"/>
    <property type="evidence" value="ECO:0007669"/>
    <property type="project" value="TreeGrafter"/>
</dbReference>
<dbReference type="KEGG" id="aju:106979177"/>
<dbReference type="Proteomes" id="UP001652583">
    <property type="component" value="Chromosome A2"/>
</dbReference>
<evidence type="ECO:0000259" key="8">
    <source>
        <dbReference type="Pfam" id="PF12153"/>
    </source>
</evidence>
<dbReference type="GeneID" id="106979177"/>
<dbReference type="PANTHER" id="PTHR10206">
    <property type="entry name" value="CATHELICIDIN"/>
    <property type="match status" value="1"/>
</dbReference>
<keyword evidence="7" id="KW-1015">Disulfide bond</keyword>
<comment type="similarity">
    <text evidence="2">Belongs to the cathelicidin family.</text>
</comment>
<comment type="subcellular location">
    <subcellularLocation>
        <location evidence="1">Secreted</location>
    </subcellularLocation>
</comment>
<evidence type="ECO:0000256" key="4">
    <source>
        <dbReference type="ARBA" id="ARBA00022529"/>
    </source>
</evidence>
<keyword evidence="3" id="KW-0964">Secreted</keyword>
<dbReference type="InterPro" id="IPR022746">
    <property type="entry name" value="Cathlecidin_C"/>
</dbReference>
<dbReference type="RefSeq" id="XP_026894417.2">
    <property type="nucleotide sequence ID" value="XM_027038616.2"/>
</dbReference>
<keyword evidence="6" id="KW-0044">Antibiotic</keyword>